<evidence type="ECO:0000256" key="5">
    <source>
        <dbReference type="ARBA" id="ARBA00022679"/>
    </source>
</evidence>
<keyword evidence="7 13" id="KW-0671">Queuosine biosynthesis</keyword>
<evidence type="ECO:0000256" key="7">
    <source>
        <dbReference type="ARBA" id="ARBA00022785"/>
    </source>
</evidence>
<evidence type="ECO:0000256" key="1">
    <source>
        <dbReference type="ARBA" id="ARBA00004496"/>
    </source>
</evidence>
<dbReference type="InterPro" id="IPR042118">
    <property type="entry name" value="QueA_dom1"/>
</dbReference>
<evidence type="ECO:0000256" key="9">
    <source>
        <dbReference type="ARBA" id="ARBA00061210"/>
    </source>
</evidence>
<dbReference type="Gene3D" id="3.40.1780.10">
    <property type="entry name" value="QueA-like"/>
    <property type="match status" value="2"/>
</dbReference>
<dbReference type="InterPro" id="IPR003699">
    <property type="entry name" value="QueA"/>
</dbReference>
<dbReference type="SUPFAM" id="SSF111337">
    <property type="entry name" value="QueA-like"/>
    <property type="match status" value="1"/>
</dbReference>
<evidence type="ECO:0000256" key="12">
    <source>
        <dbReference type="ARBA" id="ARBA00076160"/>
    </source>
</evidence>
<dbReference type="HAMAP" id="MF_00113">
    <property type="entry name" value="QueA"/>
    <property type="match status" value="1"/>
</dbReference>
<evidence type="ECO:0000256" key="2">
    <source>
        <dbReference type="ARBA" id="ARBA00004691"/>
    </source>
</evidence>
<comment type="function">
    <text evidence="13">Transfers and isomerizes the ribose moiety from AdoMet to the 7-aminomethyl group of 7-deazaguanine (preQ1-tRNA) to give epoxyqueuosine (oQ-tRNA).</text>
</comment>
<dbReference type="PANTHER" id="PTHR30307:SF0">
    <property type="entry name" value="S-ADENOSYLMETHIONINE:TRNA RIBOSYLTRANSFERASE-ISOMERASE"/>
    <property type="match status" value="1"/>
</dbReference>
<comment type="subcellular location">
    <subcellularLocation>
        <location evidence="1 13">Cytoplasm</location>
    </subcellularLocation>
</comment>
<dbReference type="NCBIfam" id="TIGR00113">
    <property type="entry name" value="queA"/>
    <property type="match status" value="1"/>
</dbReference>
<comment type="caution">
    <text evidence="14">The sequence shown here is derived from an EMBL/GenBank/DDBJ whole genome shotgun (WGS) entry which is preliminary data.</text>
</comment>
<dbReference type="RefSeq" id="WP_043388827.1">
    <property type="nucleotide sequence ID" value="NZ_JPMI01000005.1"/>
</dbReference>
<dbReference type="GO" id="GO:0051075">
    <property type="term" value="F:S-adenosylmethionine:tRNA ribosyltransferase-isomerase activity"/>
    <property type="evidence" value="ECO:0007669"/>
    <property type="project" value="UniProtKB-EC"/>
</dbReference>
<evidence type="ECO:0000256" key="6">
    <source>
        <dbReference type="ARBA" id="ARBA00022691"/>
    </source>
</evidence>
<dbReference type="NCBIfam" id="NF001140">
    <property type="entry name" value="PRK00147.1"/>
    <property type="match status" value="1"/>
</dbReference>
<dbReference type="Proteomes" id="UP000028547">
    <property type="component" value="Unassembled WGS sequence"/>
</dbReference>
<evidence type="ECO:0000256" key="3">
    <source>
        <dbReference type="ARBA" id="ARBA00011245"/>
    </source>
</evidence>
<protein>
    <recommendedName>
        <fullName evidence="11 13">S-adenosylmethionine:tRNA ribosyltransferase-isomerase</fullName>
        <ecNumber evidence="10 13">2.4.99.17</ecNumber>
    </recommendedName>
    <alternativeName>
        <fullName evidence="12 13">Queuosine biosynthesis protein QueA</fullName>
    </alternativeName>
</protein>
<evidence type="ECO:0000256" key="10">
    <source>
        <dbReference type="ARBA" id="ARBA00066503"/>
    </source>
</evidence>
<dbReference type="Pfam" id="PF02547">
    <property type="entry name" value="Queuosine_synth"/>
    <property type="match status" value="1"/>
</dbReference>
<dbReference type="InterPro" id="IPR042119">
    <property type="entry name" value="QueA_dom2"/>
</dbReference>
<reference evidence="14 15" key="1">
    <citation type="submission" date="2014-07" db="EMBL/GenBank/DDBJ databases">
        <title>Draft Genome Sequence of Gephyronic Acid Producer, Cystobacter violaceus Strain Cb vi76.</title>
        <authorList>
            <person name="Stevens D.C."/>
            <person name="Young J."/>
            <person name="Carmichael R."/>
            <person name="Tan J."/>
            <person name="Taylor R.E."/>
        </authorList>
    </citation>
    <scope>NUCLEOTIDE SEQUENCE [LARGE SCALE GENOMIC DNA]</scope>
    <source>
        <strain evidence="14 15">Cb vi76</strain>
    </source>
</reference>
<evidence type="ECO:0000256" key="13">
    <source>
        <dbReference type="HAMAP-Rule" id="MF_00113"/>
    </source>
</evidence>
<keyword evidence="4 13" id="KW-0963">Cytoplasm</keyword>
<dbReference type="GO" id="GO:0008616">
    <property type="term" value="P:tRNA queuosine(34) biosynthetic process"/>
    <property type="evidence" value="ECO:0007669"/>
    <property type="project" value="UniProtKB-UniRule"/>
</dbReference>
<organism evidence="14 15">
    <name type="scientific">Archangium violaceum Cb vi76</name>
    <dbReference type="NCBI Taxonomy" id="1406225"/>
    <lineage>
        <taxon>Bacteria</taxon>
        <taxon>Pseudomonadati</taxon>
        <taxon>Myxococcota</taxon>
        <taxon>Myxococcia</taxon>
        <taxon>Myxococcales</taxon>
        <taxon>Cystobacterineae</taxon>
        <taxon>Archangiaceae</taxon>
        <taxon>Archangium</taxon>
    </lineage>
</organism>
<evidence type="ECO:0000256" key="4">
    <source>
        <dbReference type="ARBA" id="ARBA00022490"/>
    </source>
</evidence>
<dbReference type="GO" id="GO:0005737">
    <property type="term" value="C:cytoplasm"/>
    <property type="evidence" value="ECO:0007669"/>
    <property type="project" value="UniProtKB-SubCell"/>
</dbReference>
<name>A0A084T1T1_9BACT</name>
<evidence type="ECO:0000313" key="14">
    <source>
        <dbReference type="EMBL" id="KFA94666.1"/>
    </source>
</evidence>
<dbReference type="Gene3D" id="2.40.10.240">
    <property type="entry name" value="QueA-like"/>
    <property type="match status" value="1"/>
</dbReference>
<proteinExistence type="inferred from homology"/>
<dbReference type="FunFam" id="3.40.1780.10:FF:000001">
    <property type="entry name" value="S-adenosylmethionine:tRNA ribosyltransferase-isomerase"/>
    <property type="match status" value="1"/>
</dbReference>
<dbReference type="InterPro" id="IPR036100">
    <property type="entry name" value="QueA_sf"/>
</dbReference>
<dbReference type="PANTHER" id="PTHR30307">
    <property type="entry name" value="S-ADENOSYLMETHIONINE:TRNA RIBOSYLTRANSFERASE-ISOMERASE"/>
    <property type="match status" value="1"/>
</dbReference>
<dbReference type="EC" id="2.4.99.17" evidence="10 13"/>
<keyword evidence="5 13" id="KW-0808">Transferase</keyword>
<dbReference type="EMBL" id="JPMI01000005">
    <property type="protein sequence ID" value="KFA94666.1"/>
    <property type="molecule type" value="Genomic_DNA"/>
</dbReference>
<comment type="pathway">
    <text evidence="2 13">tRNA modification; tRNA-queuosine biosynthesis.</text>
</comment>
<comment type="similarity">
    <text evidence="9 13">Belongs to the QueA family.</text>
</comment>
<comment type="catalytic activity">
    <reaction evidence="8 13">
        <text>7-aminomethyl-7-carbaguanosine(34) in tRNA + S-adenosyl-L-methionine = epoxyqueuosine(34) in tRNA + adenine + L-methionine + 2 H(+)</text>
        <dbReference type="Rhea" id="RHEA:32155"/>
        <dbReference type="Rhea" id="RHEA-COMP:10342"/>
        <dbReference type="Rhea" id="RHEA-COMP:18582"/>
        <dbReference type="ChEBI" id="CHEBI:15378"/>
        <dbReference type="ChEBI" id="CHEBI:16708"/>
        <dbReference type="ChEBI" id="CHEBI:57844"/>
        <dbReference type="ChEBI" id="CHEBI:59789"/>
        <dbReference type="ChEBI" id="CHEBI:82833"/>
        <dbReference type="ChEBI" id="CHEBI:194443"/>
        <dbReference type="EC" id="2.4.99.17"/>
    </reaction>
</comment>
<keyword evidence="14" id="KW-0413">Isomerase</keyword>
<gene>
    <name evidence="13" type="primary">queA</name>
    <name evidence="14" type="ORF">Q664_01125</name>
</gene>
<evidence type="ECO:0000313" key="15">
    <source>
        <dbReference type="Proteomes" id="UP000028547"/>
    </source>
</evidence>
<comment type="subunit">
    <text evidence="3 13">Monomer.</text>
</comment>
<evidence type="ECO:0000256" key="8">
    <source>
        <dbReference type="ARBA" id="ARBA00052751"/>
    </source>
</evidence>
<sequence>MSSLLSDYDFELPEAQIAQAPLASRDASRLLVVSRSSGVREHRHFSDLTGLLREGDLLVVNDARVIPARLLGSKAGTGGRVELLVVRPSAPTLTSQALGGATEALEWICLGQASKGLKPGARVSFPEGLEAEVLEALGGGEYRVRFHAAPGTSLAERLDKAGRLPLPPYITRAPEAADAERYQTVYARASGAVAAPTAGLHFTQATFEALAARGIHRVEVTLDVGPGTFLPVREENLEKHHMHPERYFVPEATARAVNAAKAEGRRVVAVGTTVVRTLESATDPDSGALRTGTGETTLFIRPGFRFRQVDVLLTNFHLPRSTLVVLVSALLGRERTLEAYREAVAAGYRFFSYGDAMLVTE</sequence>
<keyword evidence="6 13" id="KW-0949">S-adenosyl-L-methionine</keyword>
<evidence type="ECO:0000256" key="11">
    <source>
        <dbReference type="ARBA" id="ARBA00069325"/>
    </source>
</evidence>
<dbReference type="AlphaFoldDB" id="A0A084T1T1"/>
<accession>A0A084T1T1</accession>
<dbReference type="UniPathway" id="UPA00392"/>